<sequence>MNALECTTEQLFDQSFNTNFNGPYFIVLMTPARKPSHTYHESDLVSSSVLHQSQVTLRHLLYASTKGSIEQLTRMLAKNLGAKYEITANAVAPGRIETELFFKGKSHELIDNIANFSLLSRLGKPDSRIASLMVFLARPSSS</sequence>
<evidence type="ECO:0000313" key="5">
    <source>
        <dbReference type="Proteomes" id="UP001140502"/>
    </source>
</evidence>
<dbReference type="InterPro" id="IPR036291">
    <property type="entry name" value="NAD(P)-bd_dom_sf"/>
</dbReference>
<dbReference type="Gene3D" id="3.40.50.720">
    <property type="entry name" value="NAD(P)-binding Rossmann-like Domain"/>
    <property type="match status" value="1"/>
</dbReference>
<comment type="caution">
    <text evidence="4">The sequence shown here is derived from an EMBL/GenBank/DDBJ whole genome shotgun (WGS) entry which is preliminary data.</text>
</comment>
<dbReference type="EMBL" id="JAPEUR010000069">
    <property type="protein sequence ID" value="KAJ4323553.1"/>
    <property type="molecule type" value="Genomic_DNA"/>
</dbReference>
<dbReference type="Pfam" id="PF13561">
    <property type="entry name" value="adh_short_C2"/>
    <property type="match status" value="1"/>
</dbReference>
<keyword evidence="3" id="KW-0560">Oxidoreductase</keyword>
<comment type="similarity">
    <text evidence="1">Belongs to the short-chain dehydrogenases/reductases (SDR) family.</text>
</comment>
<proteinExistence type="inferred from homology"/>
<dbReference type="GO" id="GO:0016614">
    <property type="term" value="F:oxidoreductase activity, acting on CH-OH group of donors"/>
    <property type="evidence" value="ECO:0007669"/>
    <property type="project" value="UniProtKB-ARBA"/>
</dbReference>
<dbReference type="Proteomes" id="UP001140502">
    <property type="component" value="Unassembled WGS sequence"/>
</dbReference>
<dbReference type="SUPFAM" id="SSF51735">
    <property type="entry name" value="NAD(P)-binding Rossmann-fold domains"/>
    <property type="match status" value="1"/>
</dbReference>
<dbReference type="InterPro" id="IPR002347">
    <property type="entry name" value="SDR_fam"/>
</dbReference>
<gene>
    <name evidence="4" type="ORF">N0V84_004294</name>
</gene>
<dbReference type="PROSITE" id="PS00061">
    <property type="entry name" value="ADH_SHORT"/>
    <property type="match status" value="1"/>
</dbReference>
<dbReference type="PANTHER" id="PTHR48107:SF7">
    <property type="entry name" value="RE15974P"/>
    <property type="match status" value="1"/>
</dbReference>
<accession>A0A9W9BQD6</accession>
<dbReference type="PRINTS" id="PR00081">
    <property type="entry name" value="GDHRDH"/>
</dbReference>
<dbReference type="PANTHER" id="PTHR48107">
    <property type="entry name" value="NADPH-DEPENDENT ALDEHYDE REDUCTASE-LIKE PROTEIN, CHLOROPLASTIC-RELATED"/>
    <property type="match status" value="1"/>
</dbReference>
<keyword evidence="5" id="KW-1185">Reference proteome</keyword>
<organism evidence="4 5">
    <name type="scientific">Fusarium piperis</name>
    <dbReference type="NCBI Taxonomy" id="1435070"/>
    <lineage>
        <taxon>Eukaryota</taxon>
        <taxon>Fungi</taxon>
        <taxon>Dikarya</taxon>
        <taxon>Ascomycota</taxon>
        <taxon>Pezizomycotina</taxon>
        <taxon>Sordariomycetes</taxon>
        <taxon>Hypocreomycetidae</taxon>
        <taxon>Hypocreales</taxon>
        <taxon>Nectriaceae</taxon>
        <taxon>Fusarium</taxon>
        <taxon>Fusarium solani species complex</taxon>
    </lineage>
</organism>
<dbReference type="OrthoDB" id="47007at2759"/>
<evidence type="ECO:0000313" key="4">
    <source>
        <dbReference type="EMBL" id="KAJ4323553.1"/>
    </source>
</evidence>
<evidence type="ECO:0000256" key="1">
    <source>
        <dbReference type="ARBA" id="ARBA00006484"/>
    </source>
</evidence>
<evidence type="ECO:0000256" key="3">
    <source>
        <dbReference type="ARBA" id="ARBA00023002"/>
    </source>
</evidence>
<reference evidence="4" key="1">
    <citation type="submission" date="2022-10" db="EMBL/GenBank/DDBJ databases">
        <title>Tapping the CABI collections for fungal endophytes: first genome assemblies for Collariella, Neodidymelliopsis, Ascochyta clinopodiicola, Didymella pomorum, Didymosphaeria variabile, Neocosmospora piperis and Neocucurbitaria cava.</title>
        <authorList>
            <person name="Hill R."/>
        </authorList>
    </citation>
    <scope>NUCLEOTIDE SEQUENCE</scope>
    <source>
        <strain evidence="4">IMI 366586</strain>
    </source>
</reference>
<dbReference type="AlphaFoldDB" id="A0A9W9BQD6"/>
<name>A0A9W9BQD6_9HYPO</name>
<dbReference type="InterPro" id="IPR020904">
    <property type="entry name" value="Sc_DH/Rdtase_CS"/>
</dbReference>
<keyword evidence="2" id="KW-0521">NADP</keyword>
<evidence type="ECO:0000256" key="2">
    <source>
        <dbReference type="ARBA" id="ARBA00022857"/>
    </source>
</evidence>
<protein>
    <submittedName>
        <fullName evidence="4">Uncharacterized protein</fullName>
    </submittedName>
</protein>